<dbReference type="PANTHER" id="PTHR46013:SF4">
    <property type="entry name" value="B-CELL RECEPTOR CD22-RELATED"/>
    <property type="match status" value="1"/>
</dbReference>
<dbReference type="InterPro" id="IPR036179">
    <property type="entry name" value="Ig-like_dom_sf"/>
</dbReference>
<accession>A0ABD0XCP4</accession>
<keyword evidence="5" id="KW-1185">Reference proteome</keyword>
<dbReference type="AlphaFoldDB" id="A0ABD0XCP4"/>
<feature type="region of interest" description="Disordered" evidence="1">
    <location>
        <begin position="759"/>
        <end position="807"/>
    </location>
</feature>
<evidence type="ECO:0000313" key="4">
    <source>
        <dbReference type="EMBL" id="KAL0984792.1"/>
    </source>
</evidence>
<keyword evidence="2" id="KW-1133">Transmembrane helix</keyword>
<sequence>MEKILTDDQKLNTDSFKSQSRLIQKIMYMKGSERVFLLGCLLQGILCQDWIASVPQYIEVLSGLCVVIPCSFTLETNYEALLTASCKGIWRKGWRGTHVFDSSLTGTGLNAISGNLTGNLQQKECTTVLNDFKYYFNDYVTFRLECDNELKYNYPQRVEIETKEYPSNPTLSPATVDVMEGTSVSLVCSAAATCPTLPPTLTWTPTLTDSVQYFPESQNQVLTSAMNFTASHVHHGEEITCTALYKRQAGKSDKSSKTSLIITVLYSPKNTSVSVSPSSSVVQGHSVTLTCTSNANPSIDQYKWYRVIGEQVTSVGDRSMLTVQVPADDSYFYCEAINDHGTQNSSVIQLDGMYPPMNTSVSVSPSGPLIEGSSVMLSCSSKANPAVKNFTWYRVNGTEGVAVGSGKCLILDSKASDSGEYYCEALHALGMEKATVIQLDIQYPPKNTSVSVSPSHSVAEGSSVMLGCSTTANPAVKNFTWYRVVGWQKEIVGSEEDLNIFNLTRHSNDLFYCEAKNVHGLQNSEAISINVTYASEILNSSHCIRISATSQIRCFCESQGNPSPTLTWQLAGEIVNHSSNTDIREEPMSRGGLRSSLTFRQLQEEELPTLLCLSANSDGYDSFLFNLTSIETYEGFHLFSLLIGAGVGAAVMMLLCIPLLLICKHRRVRQPAIIDQGETAELRLAHSQEDSVYANTAMLNEALVADGTDDGDFEDTDQLHYADLNFSKIQGSVAEHAEGEVRGVASKTSEYAMIRLQSTGSIGEEAGEGEGDSALKQEDHTEDHEAEAVEGNMTGPQSRGDELRVPEPAVDEVTLLSKQIDVSNGDEEEVTYGNI</sequence>
<evidence type="ECO:0000256" key="1">
    <source>
        <dbReference type="SAM" id="MobiDB-lite"/>
    </source>
</evidence>
<feature type="domain" description="Ig-like" evidence="3">
    <location>
        <begin position="268"/>
        <end position="349"/>
    </location>
</feature>
<dbReference type="InterPro" id="IPR003599">
    <property type="entry name" value="Ig_sub"/>
</dbReference>
<dbReference type="InterPro" id="IPR007110">
    <property type="entry name" value="Ig-like_dom"/>
</dbReference>
<evidence type="ECO:0000313" key="5">
    <source>
        <dbReference type="Proteomes" id="UP001557470"/>
    </source>
</evidence>
<dbReference type="InterPro" id="IPR013783">
    <property type="entry name" value="Ig-like_fold"/>
</dbReference>
<dbReference type="SMART" id="SM00409">
    <property type="entry name" value="IG"/>
    <property type="match status" value="4"/>
</dbReference>
<feature type="domain" description="Ig-like" evidence="3">
    <location>
        <begin position="169"/>
        <end position="258"/>
    </location>
</feature>
<dbReference type="Proteomes" id="UP001557470">
    <property type="component" value="Unassembled WGS sequence"/>
</dbReference>
<dbReference type="Pfam" id="PF13895">
    <property type="entry name" value="Ig_2"/>
    <property type="match status" value="1"/>
</dbReference>
<name>A0ABD0XCP4_UMBPY</name>
<dbReference type="Gene3D" id="2.60.40.10">
    <property type="entry name" value="Immunoglobulins"/>
    <property type="match status" value="6"/>
</dbReference>
<evidence type="ECO:0000259" key="3">
    <source>
        <dbReference type="PROSITE" id="PS50835"/>
    </source>
</evidence>
<proteinExistence type="predicted"/>
<dbReference type="PANTHER" id="PTHR46013">
    <property type="entry name" value="VASCULAR CELL ADHESION MOLECULE 1"/>
    <property type="match status" value="1"/>
</dbReference>
<dbReference type="PROSITE" id="PS50835">
    <property type="entry name" value="IG_LIKE"/>
    <property type="match status" value="5"/>
</dbReference>
<feature type="domain" description="Ig-like" evidence="3">
    <location>
        <begin position="445"/>
        <end position="528"/>
    </location>
</feature>
<dbReference type="InterPro" id="IPR003598">
    <property type="entry name" value="Ig_sub2"/>
</dbReference>
<organism evidence="4 5">
    <name type="scientific">Umbra pygmaea</name>
    <name type="common">Eastern mudminnow</name>
    <dbReference type="NCBI Taxonomy" id="75934"/>
    <lineage>
        <taxon>Eukaryota</taxon>
        <taxon>Metazoa</taxon>
        <taxon>Chordata</taxon>
        <taxon>Craniata</taxon>
        <taxon>Vertebrata</taxon>
        <taxon>Euteleostomi</taxon>
        <taxon>Actinopterygii</taxon>
        <taxon>Neopterygii</taxon>
        <taxon>Teleostei</taxon>
        <taxon>Protacanthopterygii</taxon>
        <taxon>Esociformes</taxon>
        <taxon>Umbridae</taxon>
        <taxon>Umbra</taxon>
    </lineage>
</organism>
<comment type="caution">
    <text evidence="4">The sequence shown here is derived from an EMBL/GenBank/DDBJ whole genome shotgun (WGS) entry which is preliminary data.</text>
</comment>
<dbReference type="SUPFAM" id="SSF48726">
    <property type="entry name" value="Immunoglobulin"/>
    <property type="match status" value="5"/>
</dbReference>
<keyword evidence="2" id="KW-0472">Membrane</keyword>
<dbReference type="CDD" id="cd00096">
    <property type="entry name" value="Ig"/>
    <property type="match status" value="1"/>
</dbReference>
<feature type="compositionally biased region" description="Basic and acidic residues" evidence="1">
    <location>
        <begin position="773"/>
        <end position="787"/>
    </location>
</feature>
<dbReference type="EMBL" id="JAGEUA010000004">
    <property type="protein sequence ID" value="KAL0984792.1"/>
    <property type="molecule type" value="Genomic_DNA"/>
</dbReference>
<dbReference type="Pfam" id="PF13927">
    <property type="entry name" value="Ig_3"/>
    <property type="match status" value="2"/>
</dbReference>
<keyword evidence="2" id="KW-0812">Transmembrane</keyword>
<feature type="domain" description="Ig-like" evidence="3">
    <location>
        <begin position="355"/>
        <end position="437"/>
    </location>
</feature>
<feature type="transmembrane region" description="Helical" evidence="2">
    <location>
        <begin position="636"/>
        <end position="662"/>
    </location>
</feature>
<dbReference type="SMART" id="SM00408">
    <property type="entry name" value="IGc2"/>
    <property type="match status" value="3"/>
</dbReference>
<gene>
    <name evidence="4" type="ORF">UPYG_G00146980</name>
</gene>
<reference evidence="4 5" key="1">
    <citation type="submission" date="2024-06" db="EMBL/GenBank/DDBJ databases">
        <authorList>
            <person name="Pan Q."/>
            <person name="Wen M."/>
            <person name="Jouanno E."/>
            <person name="Zahm M."/>
            <person name="Klopp C."/>
            <person name="Cabau C."/>
            <person name="Louis A."/>
            <person name="Berthelot C."/>
            <person name="Parey E."/>
            <person name="Roest Crollius H."/>
            <person name="Montfort J."/>
            <person name="Robinson-Rechavi M."/>
            <person name="Bouchez O."/>
            <person name="Lampietro C."/>
            <person name="Lopez Roques C."/>
            <person name="Donnadieu C."/>
            <person name="Postlethwait J."/>
            <person name="Bobe J."/>
            <person name="Verreycken H."/>
            <person name="Guiguen Y."/>
        </authorList>
    </citation>
    <scope>NUCLEOTIDE SEQUENCE [LARGE SCALE GENOMIC DNA]</scope>
    <source>
        <strain evidence="4">Up_M1</strain>
        <tissue evidence="4">Testis</tissue>
    </source>
</reference>
<feature type="domain" description="Ig-like" evidence="3">
    <location>
        <begin position="556"/>
        <end position="628"/>
    </location>
</feature>
<evidence type="ECO:0000256" key="2">
    <source>
        <dbReference type="SAM" id="Phobius"/>
    </source>
</evidence>
<protein>
    <recommendedName>
        <fullName evidence="3">Ig-like domain-containing protein</fullName>
    </recommendedName>
</protein>